<comment type="caution">
    <text evidence="10">The sequence shown here is derived from an EMBL/GenBank/DDBJ whole genome shotgun (WGS) entry which is preliminary data.</text>
</comment>
<dbReference type="SUPFAM" id="SSF51556">
    <property type="entry name" value="Metallo-dependent hydrolases"/>
    <property type="match status" value="1"/>
</dbReference>
<evidence type="ECO:0000313" key="11">
    <source>
        <dbReference type="Proteomes" id="UP001527925"/>
    </source>
</evidence>
<dbReference type="InterPro" id="IPR006680">
    <property type="entry name" value="Amidohydro-rel"/>
</dbReference>
<evidence type="ECO:0000256" key="7">
    <source>
        <dbReference type="RuleBase" id="RU366009"/>
    </source>
</evidence>
<comment type="catalytic activity">
    <reaction evidence="7">
        <text>guanine + H2O + H(+) = xanthine + NH4(+)</text>
        <dbReference type="Rhea" id="RHEA:14665"/>
        <dbReference type="ChEBI" id="CHEBI:15377"/>
        <dbReference type="ChEBI" id="CHEBI:15378"/>
        <dbReference type="ChEBI" id="CHEBI:16235"/>
        <dbReference type="ChEBI" id="CHEBI:17712"/>
        <dbReference type="ChEBI" id="CHEBI:28938"/>
        <dbReference type="EC" id="3.5.4.3"/>
    </reaction>
</comment>
<dbReference type="SUPFAM" id="SSF51338">
    <property type="entry name" value="Composite domain of metallo-dependent hydrolases"/>
    <property type="match status" value="1"/>
</dbReference>
<comment type="function">
    <text evidence="7">Catalyzes the hydrolytic deamination of guanine, producing xanthine and ammonia.</text>
</comment>
<keyword evidence="6 7" id="KW-0862">Zinc</keyword>
<evidence type="ECO:0000256" key="5">
    <source>
        <dbReference type="ARBA" id="ARBA00022801"/>
    </source>
</evidence>
<dbReference type="InterPro" id="IPR032466">
    <property type="entry name" value="Metal_Hydrolase"/>
</dbReference>
<comment type="similarity">
    <text evidence="2 7">Belongs to the metallo-dependent hydrolases superfamily. ATZ/TRZ family.</text>
</comment>
<dbReference type="InterPro" id="IPR011059">
    <property type="entry name" value="Metal-dep_hydrolase_composite"/>
</dbReference>
<feature type="domain" description="Amidohydrolase-related" evidence="9">
    <location>
        <begin position="432"/>
        <end position="516"/>
    </location>
</feature>
<evidence type="ECO:0000256" key="3">
    <source>
        <dbReference type="ARBA" id="ARBA00012781"/>
    </source>
</evidence>
<name>A0ABR4N8G1_9FUNG</name>
<dbReference type="Gene3D" id="2.30.40.10">
    <property type="entry name" value="Urease, subunit C, domain 1"/>
    <property type="match status" value="2"/>
</dbReference>
<comment type="cofactor">
    <cofactor evidence="7">
        <name>Zn(2+)</name>
        <dbReference type="ChEBI" id="CHEBI:29105"/>
    </cofactor>
    <text evidence="7">Binds 1 zinc ion per subunit.</text>
</comment>
<evidence type="ECO:0000256" key="8">
    <source>
        <dbReference type="SAM" id="MobiDB-lite"/>
    </source>
</evidence>
<dbReference type="EMBL" id="JADGIZ020000020">
    <property type="protein sequence ID" value="KAL2915817.1"/>
    <property type="molecule type" value="Genomic_DNA"/>
</dbReference>
<dbReference type="EC" id="3.5.4.3" evidence="3 7"/>
<proteinExistence type="inferred from homology"/>
<evidence type="ECO:0000256" key="4">
    <source>
        <dbReference type="ARBA" id="ARBA00022723"/>
    </source>
</evidence>
<keyword evidence="4 7" id="KW-0479">Metal-binding</keyword>
<dbReference type="PANTHER" id="PTHR11271:SF6">
    <property type="entry name" value="GUANINE DEAMINASE"/>
    <property type="match status" value="1"/>
</dbReference>
<organism evidence="10 11">
    <name type="scientific">Polyrhizophydium stewartii</name>
    <dbReference type="NCBI Taxonomy" id="2732419"/>
    <lineage>
        <taxon>Eukaryota</taxon>
        <taxon>Fungi</taxon>
        <taxon>Fungi incertae sedis</taxon>
        <taxon>Chytridiomycota</taxon>
        <taxon>Chytridiomycota incertae sedis</taxon>
        <taxon>Chytridiomycetes</taxon>
        <taxon>Rhizophydiales</taxon>
        <taxon>Rhizophydiales incertae sedis</taxon>
        <taxon>Polyrhizophydium</taxon>
    </lineage>
</organism>
<gene>
    <name evidence="10" type="ORF">HK105_204518</name>
</gene>
<reference evidence="10 11" key="1">
    <citation type="submission" date="2023-09" db="EMBL/GenBank/DDBJ databases">
        <title>Pangenome analysis of Batrachochytrium dendrobatidis and related Chytrids.</title>
        <authorList>
            <person name="Yacoub M.N."/>
            <person name="Stajich J.E."/>
            <person name="James T.Y."/>
        </authorList>
    </citation>
    <scope>NUCLEOTIDE SEQUENCE [LARGE SCALE GENOMIC DNA]</scope>
    <source>
        <strain evidence="10 11">JEL0888</strain>
    </source>
</reference>
<evidence type="ECO:0000313" key="10">
    <source>
        <dbReference type="EMBL" id="KAL2915817.1"/>
    </source>
</evidence>
<evidence type="ECO:0000256" key="2">
    <source>
        <dbReference type="ARBA" id="ARBA00006745"/>
    </source>
</evidence>
<dbReference type="InterPro" id="IPR051607">
    <property type="entry name" value="Metallo-dep_hydrolases"/>
</dbReference>
<evidence type="ECO:0000256" key="1">
    <source>
        <dbReference type="ARBA" id="ARBA00004984"/>
    </source>
</evidence>
<dbReference type="PANTHER" id="PTHR11271">
    <property type="entry name" value="GUANINE DEAMINASE"/>
    <property type="match status" value="1"/>
</dbReference>
<dbReference type="Gene3D" id="3.20.20.140">
    <property type="entry name" value="Metal-dependent hydrolases"/>
    <property type="match status" value="1"/>
</dbReference>
<keyword evidence="11" id="KW-1185">Reference proteome</keyword>
<comment type="pathway">
    <text evidence="1 7">Purine metabolism; guanine degradation; xanthine from guanine: step 1/1.</text>
</comment>
<feature type="region of interest" description="Disordered" evidence="8">
    <location>
        <begin position="390"/>
        <end position="409"/>
    </location>
</feature>
<accession>A0ABR4N8G1</accession>
<feature type="domain" description="Amidohydrolase-related" evidence="9">
    <location>
        <begin position="80"/>
        <end position="381"/>
    </location>
</feature>
<sequence length="519" mass="56005">MPEPQTIRSVFVGRLFHAPAVDDFRHVACAIVGVAASGRIAFVEEVRPGEAGAKAAALARLKAAWRFDDASVVELGVHQFLVPGLVDTHIHAPQYVFTGTGYDLTLLQWLEKYTFPREAAYGDTEYARETFGKVVRRTVRCGTTTACYYATTHLAATKALADVVHEVGQRAFVGKVNMDRNSPDYYVETTAESLASTRAIVDYIRTTLQSPLVTPVLTPRFVPSCTPELMRGLGDIAAEFDLPVQSHLSETPSEIEWVAALHPECTSYSDVYARYGLLTSRTIMAHCVHLSRAERDLLRERGVGISHCANSNFCLHSGALNVRRLLLEGHDKLGLGTDVAGGYSPSLLDAMRQSIIASKVVHVGSRERAAARSRAASATTSGSAVEHVINGHRHDNGHGSGNGHSNGKPNSAGNNGCLALFDEDADDTAIYAPLSFSEAFYLATLGGAKVLGLDKQIGTIEPGKDFDALVVDVAAVVGAASNIDVFPHDDPIAVFEKFIYLGDDRNIVDVYVQGRRITP</sequence>
<dbReference type="Pfam" id="PF01979">
    <property type="entry name" value="Amidohydro_1"/>
    <property type="match status" value="2"/>
</dbReference>
<dbReference type="Proteomes" id="UP001527925">
    <property type="component" value="Unassembled WGS sequence"/>
</dbReference>
<dbReference type="NCBIfam" id="TIGR02967">
    <property type="entry name" value="guan_deamin"/>
    <property type="match status" value="1"/>
</dbReference>
<evidence type="ECO:0000259" key="9">
    <source>
        <dbReference type="Pfam" id="PF01979"/>
    </source>
</evidence>
<evidence type="ECO:0000256" key="6">
    <source>
        <dbReference type="ARBA" id="ARBA00022833"/>
    </source>
</evidence>
<keyword evidence="5 7" id="KW-0378">Hydrolase</keyword>
<dbReference type="InterPro" id="IPR014311">
    <property type="entry name" value="Guanine_deaminase"/>
</dbReference>
<protein>
    <recommendedName>
        <fullName evidence="3 7">Guanine deaminase</fullName>
        <shortName evidence="7">Guanase</shortName>
        <ecNumber evidence="3 7">3.5.4.3</ecNumber>
    </recommendedName>
    <alternativeName>
        <fullName evidence="7">Guanine aminohydrolase</fullName>
    </alternativeName>
</protein>